<dbReference type="InterPro" id="IPR001387">
    <property type="entry name" value="Cro/C1-type_HTH"/>
</dbReference>
<dbReference type="EMBL" id="DSDK01000503">
    <property type="protein sequence ID" value="HDR51798.1"/>
    <property type="molecule type" value="Genomic_DNA"/>
</dbReference>
<dbReference type="CDD" id="cd00093">
    <property type="entry name" value="HTH_XRE"/>
    <property type="match status" value="1"/>
</dbReference>
<proteinExistence type="predicted"/>
<dbReference type="GO" id="GO:0003677">
    <property type="term" value="F:DNA binding"/>
    <property type="evidence" value="ECO:0007669"/>
    <property type="project" value="InterPro"/>
</dbReference>
<evidence type="ECO:0000259" key="1">
    <source>
        <dbReference type="PROSITE" id="PS50943"/>
    </source>
</evidence>
<gene>
    <name evidence="2" type="ORF">ENN90_09320</name>
</gene>
<dbReference type="AlphaFoldDB" id="A0A831LQQ2"/>
<dbReference type="Proteomes" id="UP000886047">
    <property type="component" value="Unassembled WGS sequence"/>
</dbReference>
<sequence>MFDMITHEEYIKANLVVESLINEVDDSTSHDSEIMKKFLAASDIVEAYEEIHFPVGLPSLTDVIRLRMSEMKLKNKDLALLLGTTPSRISEYLSGKRDITLDVAKTMHRKLNIDSDIILNG</sequence>
<evidence type="ECO:0000313" key="2">
    <source>
        <dbReference type="EMBL" id="HDR51798.1"/>
    </source>
</evidence>
<organism evidence="2">
    <name type="scientific">Mariniphaga anaerophila</name>
    <dbReference type="NCBI Taxonomy" id="1484053"/>
    <lineage>
        <taxon>Bacteria</taxon>
        <taxon>Pseudomonadati</taxon>
        <taxon>Bacteroidota</taxon>
        <taxon>Bacteroidia</taxon>
        <taxon>Marinilabiliales</taxon>
        <taxon>Prolixibacteraceae</taxon>
        <taxon>Mariniphaga</taxon>
    </lineage>
</organism>
<reference evidence="2" key="1">
    <citation type="journal article" date="2020" name="mSystems">
        <title>Genome- and Community-Level Interaction Insights into Carbon Utilization and Element Cycling Functions of Hydrothermarchaeota in Hydrothermal Sediment.</title>
        <authorList>
            <person name="Zhou Z."/>
            <person name="Liu Y."/>
            <person name="Xu W."/>
            <person name="Pan J."/>
            <person name="Luo Z.H."/>
            <person name="Li M."/>
        </authorList>
    </citation>
    <scope>NUCLEOTIDE SEQUENCE [LARGE SCALE GENOMIC DNA]</scope>
    <source>
        <strain evidence="2">SpSt-1217</strain>
    </source>
</reference>
<accession>A0A831LQQ2</accession>
<dbReference type="SUPFAM" id="SSF47413">
    <property type="entry name" value="lambda repressor-like DNA-binding domains"/>
    <property type="match status" value="1"/>
</dbReference>
<protein>
    <submittedName>
        <fullName evidence="2">Helix-turn-helix domain-containing protein</fullName>
    </submittedName>
</protein>
<dbReference type="SMART" id="SM00530">
    <property type="entry name" value="HTH_XRE"/>
    <property type="match status" value="1"/>
</dbReference>
<comment type="caution">
    <text evidence="2">The sequence shown here is derived from an EMBL/GenBank/DDBJ whole genome shotgun (WGS) entry which is preliminary data.</text>
</comment>
<dbReference type="InterPro" id="IPR010982">
    <property type="entry name" value="Lambda_DNA-bd_dom_sf"/>
</dbReference>
<dbReference type="Pfam" id="PF01381">
    <property type="entry name" value="HTH_3"/>
    <property type="match status" value="1"/>
</dbReference>
<feature type="domain" description="HTH cro/C1-type" evidence="1">
    <location>
        <begin position="64"/>
        <end position="118"/>
    </location>
</feature>
<name>A0A831LQQ2_9BACT</name>
<dbReference type="Gene3D" id="1.10.260.40">
    <property type="entry name" value="lambda repressor-like DNA-binding domains"/>
    <property type="match status" value="1"/>
</dbReference>
<dbReference type="PROSITE" id="PS50943">
    <property type="entry name" value="HTH_CROC1"/>
    <property type="match status" value="1"/>
</dbReference>